<dbReference type="Proteomes" id="UP000000637">
    <property type="component" value="Chromosome"/>
</dbReference>
<feature type="transmembrane region" description="Helical" evidence="1">
    <location>
        <begin position="107"/>
        <end position="131"/>
    </location>
</feature>
<proteinExistence type="predicted"/>
<dbReference type="KEGG" id="aau:AAur_1723"/>
<keyword evidence="3" id="KW-1185">Reference proteome</keyword>
<feature type="transmembrane region" description="Helical" evidence="1">
    <location>
        <begin position="77"/>
        <end position="95"/>
    </location>
</feature>
<gene>
    <name evidence="2" type="ordered locus">AAur_1723</name>
</gene>
<feature type="transmembrane region" description="Helical" evidence="1">
    <location>
        <begin position="151"/>
        <end position="174"/>
    </location>
</feature>
<keyword evidence="1" id="KW-0472">Membrane</keyword>
<reference evidence="2 3" key="1">
    <citation type="journal article" date="2006" name="PLoS Genet.">
        <title>Secrets of soil survival revealed by the genome sequence of Arthrobacter aurescens TC1.</title>
        <authorList>
            <person name="Mongodin E.F."/>
            <person name="Shapir N."/>
            <person name="Daugherty S.C."/>
            <person name="DeBoy R.T."/>
            <person name="Emerson J.B."/>
            <person name="Shvartzbeyn A."/>
            <person name="Radune D."/>
            <person name="Vamathevan J."/>
            <person name="Riggs F."/>
            <person name="Grinberg V."/>
            <person name="Khouri H."/>
            <person name="Wackett L.P."/>
            <person name="Nelson K.E."/>
            <person name="Sadowsky M.J."/>
        </authorList>
    </citation>
    <scope>NUCLEOTIDE SEQUENCE [LARGE SCALE GENOMIC DNA]</scope>
    <source>
        <strain evidence="2 3">TC1</strain>
    </source>
</reference>
<protein>
    <submittedName>
        <fullName evidence="2">Uncharacterized protein</fullName>
    </submittedName>
</protein>
<accession>A1R5H1</accession>
<dbReference type="EMBL" id="CP000474">
    <property type="protein sequence ID" value="ABM10279.1"/>
    <property type="molecule type" value="Genomic_DNA"/>
</dbReference>
<dbReference type="STRING" id="290340.AAur_1723"/>
<evidence type="ECO:0000256" key="1">
    <source>
        <dbReference type="SAM" id="Phobius"/>
    </source>
</evidence>
<sequence>MSCMTEPTVHDPAVADPMSDSKRWRSKDVLWLVLPAASGVVAGVLWWLLAPGGLNLVSGNPDLANAANPDSWLPRDLVLGALMLLAGCLTGVMLDGKLQGDGAGRRLAFALIGGALGALIAWLVGLLAAQLLGPAPDPALGPGFGFTLRSYAVLVLWPAAIAFITFVLALFGVLSKKTVK</sequence>
<evidence type="ECO:0000313" key="2">
    <source>
        <dbReference type="EMBL" id="ABM10279.1"/>
    </source>
</evidence>
<organism evidence="2 3">
    <name type="scientific">Paenarthrobacter aurescens (strain TC1)</name>
    <dbReference type="NCBI Taxonomy" id="290340"/>
    <lineage>
        <taxon>Bacteria</taxon>
        <taxon>Bacillati</taxon>
        <taxon>Actinomycetota</taxon>
        <taxon>Actinomycetes</taxon>
        <taxon>Micrococcales</taxon>
        <taxon>Micrococcaceae</taxon>
        <taxon>Paenarthrobacter</taxon>
    </lineage>
</organism>
<dbReference type="AlphaFoldDB" id="A1R5H1"/>
<feature type="transmembrane region" description="Helical" evidence="1">
    <location>
        <begin position="29"/>
        <end position="49"/>
    </location>
</feature>
<keyword evidence="1" id="KW-1133">Transmembrane helix</keyword>
<name>A1R5H1_PAEAT</name>
<dbReference type="HOGENOM" id="CLU_092375_1_1_11"/>
<keyword evidence="1" id="KW-0812">Transmembrane</keyword>
<evidence type="ECO:0000313" key="3">
    <source>
        <dbReference type="Proteomes" id="UP000000637"/>
    </source>
</evidence>